<organism evidence="1 2">
    <name type="scientific">Scutellospora calospora</name>
    <dbReference type="NCBI Taxonomy" id="85575"/>
    <lineage>
        <taxon>Eukaryota</taxon>
        <taxon>Fungi</taxon>
        <taxon>Fungi incertae sedis</taxon>
        <taxon>Mucoromycota</taxon>
        <taxon>Glomeromycotina</taxon>
        <taxon>Glomeromycetes</taxon>
        <taxon>Diversisporales</taxon>
        <taxon>Gigasporaceae</taxon>
        <taxon>Scutellospora</taxon>
    </lineage>
</organism>
<dbReference type="EMBL" id="CAJVPM010001359">
    <property type="protein sequence ID" value="CAG8465431.1"/>
    <property type="molecule type" value="Genomic_DNA"/>
</dbReference>
<sequence length="208" mass="24005">MFTTDRSRDFGKWCIMLGRGILALIDTNYCSPKLTAPKKYTPKMPTLKKSNASLLDLSNRLVNKFSEISSFTELDEIPKDMANDCYRPRVPSALNPNRNSERKNINMFPSKRHSHLASTKQKRSMSVKLINSTAANRVMIKQKSKYYSLSINQTNEIIETPEYIAIKNSSAINNEIKDKNVKLYEDRPTIHQQERRLHNNKPPSIEWA</sequence>
<reference evidence="1" key="1">
    <citation type="submission" date="2021-06" db="EMBL/GenBank/DDBJ databases">
        <authorList>
            <person name="Kallberg Y."/>
            <person name="Tangrot J."/>
            <person name="Rosling A."/>
        </authorList>
    </citation>
    <scope>NUCLEOTIDE SEQUENCE</scope>
    <source>
        <strain evidence="1">AU212A</strain>
    </source>
</reference>
<evidence type="ECO:0000313" key="2">
    <source>
        <dbReference type="Proteomes" id="UP000789860"/>
    </source>
</evidence>
<protein>
    <submittedName>
        <fullName evidence="1">5365_t:CDS:1</fullName>
    </submittedName>
</protein>
<evidence type="ECO:0000313" key="1">
    <source>
        <dbReference type="EMBL" id="CAG8465431.1"/>
    </source>
</evidence>
<comment type="caution">
    <text evidence="1">The sequence shown here is derived from an EMBL/GenBank/DDBJ whole genome shotgun (WGS) entry which is preliminary data.</text>
</comment>
<proteinExistence type="predicted"/>
<name>A0ACA9KCY5_9GLOM</name>
<dbReference type="Proteomes" id="UP000789860">
    <property type="component" value="Unassembled WGS sequence"/>
</dbReference>
<gene>
    <name evidence="1" type="ORF">SCALOS_LOCUS1798</name>
</gene>
<keyword evidence="2" id="KW-1185">Reference proteome</keyword>
<accession>A0ACA9KCY5</accession>